<keyword evidence="2" id="KW-1185">Reference proteome</keyword>
<dbReference type="EMBL" id="NNAY01000012">
    <property type="protein sequence ID" value="OXU32022.1"/>
    <property type="molecule type" value="Genomic_DNA"/>
</dbReference>
<evidence type="ECO:0000313" key="2">
    <source>
        <dbReference type="Proteomes" id="UP000215335"/>
    </source>
</evidence>
<reference evidence="1 2" key="1">
    <citation type="journal article" date="2017" name="Curr. Biol.">
        <title>The Evolution of Venom by Co-option of Single-Copy Genes.</title>
        <authorList>
            <person name="Martinson E.O."/>
            <person name="Mrinalini"/>
            <person name="Kelkar Y.D."/>
            <person name="Chang C.H."/>
            <person name="Werren J.H."/>
        </authorList>
    </citation>
    <scope>NUCLEOTIDE SEQUENCE [LARGE SCALE GENOMIC DNA]</scope>
    <source>
        <strain evidence="1 2">Alberta</strain>
        <tissue evidence="1">Whole body</tissue>
    </source>
</reference>
<dbReference type="AlphaFoldDB" id="A0A232FMX3"/>
<dbReference type="Proteomes" id="UP000215335">
    <property type="component" value="Unassembled WGS sequence"/>
</dbReference>
<sequence length="209" mass="24968">MSTFGPVRKKIFKMDDDSSLIEDQMQILREYCSRIIQYDLKQIFRQLKEESINKTTKNLIREIVRIESLCFNEPFFDEEDLVSFNKPKLLNYYKMCQAEMSAMNYNKFEVMNALKKEFKTKNYENLCTIYASKLAKRFTEVPNKPMTLKEETRDHFKFTEFVKRIGFGLRDKEPVVSKKLNISNYYLKYQDELMAMENGRIKRARAGEA</sequence>
<organism evidence="1 2">
    <name type="scientific">Trichomalopsis sarcophagae</name>
    <dbReference type="NCBI Taxonomy" id="543379"/>
    <lineage>
        <taxon>Eukaryota</taxon>
        <taxon>Metazoa</taxon>
        <taxon>Ecdysozoa</taxon>
        <taxon>Arthropoda</taxon>
        <taxon>Hexapoda</taxon>
        <taxon>Insecta</taxon>
        <taxon>Pterygota</taxon>
        <taxon>Neoptera</taxon>
        <taxon>Endopterygota</taxon>
        <taxon>Hymenoptera</taxon>
        <taxon>Apocrita</taxon>
        <taxon>Proctotrupomorpha</taxon>
        <taxon>Chalcidoidea</taxon>
        <taxon>Pteromalidae</taxon>
        <taxon>Pteromalinae</taxon>
        <taxon>Trichomalopsis</taxon>
    </lineage>
</organism>
<protein>
    <submittedName>
        <fullName evidence="1">Uncharacterized protein</fullName>
    </submittedName>
</protein>
<accession>A0A232FMX3</accession>
<gene>
    <name evidence="1" type="ORF">TSAR_001184</name>
</gene>
<evidence type="ECO:0000313" key="1">
    <source>
        <dbReference type="EMBL" id="OXU32022.1"/>
    </source>
</evidence>
<comment type="caution">
    <text evidence="1">The sequence shown here is derived from an EMBL/GenBank/DDBJ whole genome shotgun (WGS) entry which is preliminary data.</text>
</comment>
<name>A0A232FMX3_9HYME</name>
<proteinExistence type="predicted"/>